<dbReference type="GO" id="GO:0016787">
    <property type="term" value="F:hydrolase activity"/>
    <property type="evidence" value="ECO:0007669"/>
    <property type="project" value="UniProtKB-KW"/>
</dbReference>
<dbReference type="AlphaFoldDB" id="A0A9D0YV55"/>
<comment type="function">
    <text evidence="3">Toxic component of a type II toxin-antitoxin (TA) system.</text>
</comment>
<dbReference type="Pfam" id="PF02452">
    <property type="entry name" value="PemK_toxin"/>
    <property type="match status" value="1"/>
</dbReference>
<evidence type="ECO:0000256" key="3">
    <source>
        <dbReference type="PIRNR" id="PIRNR033490"/>
    </source>
</evidence>
<keyword evidence="3" id="KW-0540">Nuclease</keyword>
<keyword evidence="3" id="KW-0255">Endonuclease</keyword>
<comment type="caution">
    <text evidence="4">The sequence shown here is derived from an EMBL/GenBank/DDBJ whole genome shotgun (WGS) entry which is preliminary data.</text>
</comment>
<dbReference type="GO" id="GO:0003677">
    <property type="term" value="F:DNA binding"/>
    <property type="evidence" value="ECO:0007669"/>
    <property type="project" value="InterPro"/>
</dbReference>
<name>A0A9D0YV55_9FIRM</name>
<gene>
    <name evidence="4" type="ORF">IAA66_03100</name>
</gene>
<dbReference type="Gene3D" id="2.30.30.110">
    <property type="match status" value="1"/>
</dbReference>
<dbReference type="PANTHER" id="PTHR33988">
    <property type="entry name" value="ENDORIBONUCLEASE MAZF-RELATED"/>
    <property type="match status" value="1"/>
</dbReference>
<dbReference type="PANTHER" id="PTHR33988:SF2">
    <property type="entry name" value="ENDORIBONUCLEASE MAZF"/>
    <property type="match status" value="1"/>
</dbReference>
<dbReference type="PIRSF" id="PIRSF033490">
    <property type="entry name" value="MazF"/>
    <property type="match status" value="1"/>
</dbReference>
<dbReference type="EC" id="3.1.-.-" evidence="3"/>
<dbReference type="GO" id="GO:0006402">
    <property type="term" value="P:mRNA catabolic process"/>
    <property type="evidence" value="ECO:0007669"/>
    <property type="project" value="TreeGrafter"/>
</dbReference>
<sequence length="116" mass="12288">MQVKRGEIYSADLDPVRGSEQGGIRPVLVIQNNVGNRFSPTVIVLAITSQTQKARLPTHVAVAAGCTGLTRASVVLAEQVRTLEKARLGRRIGALGPEDMERVDAALRASLGFPAG</sequence>
<evidence type="ECO:0000256" key="2">
    <source>
        <dbReference type="ARBA" id="ARBA00022649"/>
    </source>
</evidence>
<accession>A0A9D0YV55</accession>
<dbReference type="Proteomes" id="UP000886819">
    <property type="component" value="Unassembled WGS sequence"/>
</dbReference>
<comment type="similarity">
    <text evidence="1 3">Belongs to the PemK/MazF family.</text>
</comment>
<dbReference type="InterPro" id="IPR003477">
    <property type="entry name" value="PemK-like"/>
</dbReference>
<dbReference type="GO" id="GO:0004521">
    <property type="term" value="F:RNA endonuclease activity"/>
    <property type="evidence" value="ECO:0007669"/>
    <property type="project" value="TreeGrafter"/>
</dbReference>
<keyword evidence="2" id="KW-1277">Toxin-antitoxin system</keyword>
<protein>
    <recommendedName>
        <fullName evidence="3">mRNA interferase</fullName>
        <ecNumber evidence="3">3.1.-.-</ecNumber>
    </recommendedName>
</protein>
<reference evidence="4" key="1">
    <citation type="submission" date="2020-10" db="EMBL/GenBank/DDBJ databases">
        <authorList>
            <person name="Gilroy R."/>
        </authorList>
    </citation>
    <scope>NUCLEOTIDE SEQUENCE</scope>
    <source>
        <strain evidence="4">ChiHile30-977</strain>
    </source>
</reference>
<evidence type="ECO:0000313" key="5">
    <source>
        <dbReference type="Proteomes" id="UP000886819"/>
    </source>
</evidence>
<dbReference type="GO" id="GO:0016075">
    <property type="term" value="P:rRNA catabolic process"/>
    <property type="evidence" value="ECO:0007669"/>
    <property type="project" value="TreeGrafter"/>
</dbReference>
<proteinExistence type="inferred from homology"/>
<dbReference type="InterPro" id="IPR011067">
    <property type="entry name" value="Plasmid_toxin/cell-grow_inhib"/>
</dbReference>
<dbReference type="SUPFAM" id="SSF50118">
    <property type="entry name" value="Cell growth inhibitor/plasmid maintenance toxic component"/>
    <property type="match status" value="1"/>
</dbReference>
<organism evidence="4 5">
    <name type="scientific">Candidatus Avichristensenella intestinipullorum</name>
    <dbReference type="NCBI Taxonomy" id="2840693"/>
    <lineage>
        <taxon>Bacteria</taxon>
        <taxon>Bacillati</taxon>
        <taxon>Bacillota</taxon>
        <taxon>Clostridia</taxon>
        <taxon>Candidatus Avichristensenella</taxon>
    </lineage>
</organism>
<reference evidence="4" key="2">
    <citation type="journal article" date="2021" name="PeerJ">
        <title>Extensive microbial diversity within the chicken gut microbiome revealed by metagenomics and culture.</title>
        <authorList>
            <person name="Gilroy R."/>
            <person name="Ravi A."/>
            <person name="Getino M."/>
            <person name="Pursley I."/>
            <person name="Horton D.L."/>
            <person name="Alikhan N.F."/>
            <person name="Baker D."/>
            <person name="Gharbi K."/>
            <person name="Hall N."/>
            <person name="Watson M."/>
            <person name="Adriaenssens E.M."/>
            <person name="Foster-Nyarko E."/>
            <person name="Jarju S."/>
            <person name="Secka A."/>
            <person name="Antonio M."/>
            <person name="Oren A."/>
            <person name="Chaudhuri R.R."/>
            <person name="La Ragione R."/>
            <person name="Hildebrand F."/>
            <person name="Pallen M.J."/>
        </authorList>
    </citation>
    <scope>NUCLEOTIDE SEQUENCE</scope>
    <source>
        <strain evidence="4">ChiHile30-977</strain>
    </source>
</reference>
<evidence type="ECO:0000256" key="1">
    <source>
        <dbReference type="ARBA" id="ARBA00007521"/>
    </source>
</evidence>
<keyword evidence="3" id="KW-0378">Hydrolase</keyword>
<evidence type="ECO:0000313" key="4">
    <source>
        <dbReference type="EMBL" id="HIQ62558.1"/>
    </source>
</evidence>
<dbReference type="EMBL" id="DVFI01000041">
    <property type="protein sequence ID" value="HIQ62558.1"/>
    <property type="molecule type" value="Genomic_DNA"/>
</dbReference>